<proteinExistence type="predicted"/>
<sequence>MRNYPILIIQYKSRETIAILKVKFKDMKERKSTDGWQTLVTMVLGFHFGYKRSGFFQFQLENLVSFEVETSKFSFRTFSSGNSESEKKYSALETETEINVLTEHFFSFVDSALKMETKTFSSGNSESEKKLFRTNRIESN</sequence>
<keyword evidence="2" id="KW-1185">Reference proteome</keyword>
<protein>
    <submittedName>
        <fullName evidence="1">Uncharacterized protein</fullName>
    </submittedName>
</protein>
<reference evidence="1 2" key="1">
    <citation type="submission" date="2018-06" db="EMBL/GenBank/DDBJ databases">
        <title>Comparative genomics reveals the genomic features of Rhizophagus irregularis, R. cerebriforme, R. diaphanum and Gigaspora rosea, and their symbiotic lifestyle signature.</title>
        <authorList>
            <person name="Morin E."/>
            <person name="San Clemente H."/>
            <person name="Chen E.C.H."/>
            <person name="De La Providencia I."/>
            <person name="Hainaut M."/>
            <person name="Kuo A."/>
            <person name="Kohler A."/>
            <person name="Murat C."/>
            <person name="Tang N."/>
            <person name="Roy S."/>
            <person name="Loubradou J."/>
            <person name="Henrissat B."/>
            <person name="Grigoriev I.V."/>
            <person name="Corradi N."/>
            <person name="Roux C."/>
            <person name="Martin F.M."/>
        </authorList>
    </citation>
    <scope>NUCLEOTIDE SEQUENCE [LARGE SCALE GENOMIC DNA]</scope>
    <source>
        <strain evidence="1 2">DAOM 227022</strain>
    </source>
</reference>
<name>A0A397S455_9GLOM</name>
<evidence type="ECO:0000313" key="1">
    <source>
        <dbReference type="EMBL" id="RIA79499.1"/>
    </source>
</evidence>
<dbReference type="EMBL" id="QKYT01001267">
    <property type="protein sequence ID" value="RIA79499.1"/>
    <property type="molecule type" value="Genomic_DNA"/>
</dbReference>
<organism evidence="1 2">
    <name type="scientific">Glomus cerebriforme</name>
    <dbReference type="NCBI Taxonomy" id="658196"/>
    <lineage>
        <taxon>Eukaryota</taxon>
        <taxon>Fungi</taxon>
        <taxon>Fungi incertae sedis</taxon>
        <taxon>Mucoromycota</taxon>
        <taxon>Glomeromycotina</taxon>
        <taxon>Glomeromycetes</taxon>
        <taxon>Glomerales</taxon>
        <taxon>Glomeraceae</taxon>
        <taxon>Glomus</taxon>
    </lineage>
</organism>
<comment type="caution">
    <text evidence="1">The sequence shown here is derived from an EMBL/GenBank/DDBJ whole genome shotgun (WGS) entry which is preliminary data.</text>
</comment>
<gene>
    <name evidence="1" type="ORF">C1645_840540</name>
</gene>
<evidence type="ECO:0000313" key="2">
    <source>
        <dbReference type="Proteomes" id="UP000265703"/>
    </source>
</evidence>
<dbReference type="AlphaFoldDB" id="A0A397S455"/>
<dbReference type="Proteomes" id="UP000265703">
    <property type="component" value="Unassembled WGS sequence"/>
</dbReference>
<accession>A0A397S455</accession>